<evidence type="ECO:0008006" key="4">
    <source>
        <dbReference type="Google" id="ProtNLM"/>
    </source>
</evidence>
<organism evidence="2 3">
    <name type="scientific">Moheibacter stercoris</name>
    <dbReference type="NCBI Taxonomy" id="1628251"/>
    <lineage>
        <taxon>Bacteria</taxon>
        <taxon>Pseudomonadati</taxon>
        <taxon>Bacteroidota</taxon>
        <taxon>Flavobacteriia</taxon>
        <taxon>Flavobacteriales</taxon>
        <taxon>Weeksellaceae</taxon>
        <taxon>Moheibacter</taxon>
    </lineage>
</organism>
<gene>
    <name evidence="2" type="ORF">ABID46_002259</name>
</gene>
<keyword evidence="1" id="KW-0732">Signal</keyword>
<dbReference type="Proteomes" id="UP001549146">
    <property type="component" value="Unassembled WGS sequence"/>
</dbReference>
<keyword evidence="3" id="KW-1185">Reference proteome</keyword>
<evidence type="ECO:0000313" key="3">
    <source>
        <dbReference type="Proteomes" id="UP001549146"/>
    </source>
</evidence>
<evidence type="ECO:0000313" key="2">
    <source>
        <dbReference type="EMBL" id="MET3732669.1"/>
    </source>
</evidence>
<proteinExistence type="predicted"/>
<dbReference type="RefSeq" id="WP_354510108.1">
    <property type="nucleotide sequence ID" value="NZ_JBEPMO010000016.1"/>
</dbReference>
<reference evidence="2 3" key="1">
    <citation type="submission" date="2024-06" db="EMBL/GenBank/DDBJ databases">
        <title>Genomic Encyclopedia of Type Strains, Phase IV (KMG-IV): sequencing the most valuable type-strain genomes for metagenomic binning, comparative biology and taxonomic classification.</title>
        <authorList>
            <person name="Goeker M."/>
        </authorList>
    </citation>
    <scope>NUCLEOTIDE SEQUENCE [LARGE SCALE GENOMIC DNA]</scope>
    <source>
        <strain evidence="2 3">DSM 29388</strain>
    </source>
</reference>
<sequence length="280" mass="33485">MKKTLTFILLTVATFAFGQTEISTKYHTADSLLQADNYLEAYKILKEIEPKCDKKDTLYDYILWYYVGATSELESQNRMTEQFETSLKYGLEALELIEKGKSRFDEKFASKEFWMHKNIIVSYFGLGQFDKAKKHRDILYKAYKEKKLPEGIDGYYNFDFFKLNDKNIWGYEWYPELPKDRFSSSFTKIVYYVYSTNPDGTDKDQLFRFHVLMYHQDSKNAKFDYLLEKQMETDEATISGSYYQYTYKENIDYKKLKDDIKEIVTKEIEPSSRRTIPKRK</sequence>
<feature type="signal peptide" evidence="1">
    <location>
        <begin position="1"/>
        <end position="18"/>
    </location>
</feature>
<evidence type="ECO:0000256" key="1">
    <source>
        <dbReference type="SAM" id="SignalP"/>
    </source>
</evidence>
<feature type="chain" id="PRO_5047497809" description="Tetratricopeptide repeat-containing protein" evidence="1">
    <location>
        <begin position="19"/>
        <end position="280"/>
    </location>
</feature>
<protein>
    <recommendedName>
        <fullName evidence="4">Tetratricopeptide repeat-containing protein</fullName>
    </recommendedName>
</protein>
<name>A0ABV2LX09_9FLAO</name>
<accession>A0ABV2LX09</accession>
<comment type="caution">
    <text evidence="2">The sequence shown here is derived from an EMBL/GenBank/DDBJ whole genome shotgun (WGS) entry which is preliminary data.</text>
</comment>
<dbReference type="EMBL" id="JBEPMO010000016">
    <property type="protein sequence ID" value="MET3732669.1"/>
    <property type="molecule type" value="Genomic_DNA"/>
</dbReference>